<comment type="caution">
    <text evidence="1">The sequence shown here is derived from an EMBL/GenBank/DDBJ whole genome shotgun (WGS) entry which is preliminary data.</text>
</comment>
<evidence type="ECO:0000313" key="2">
    <source>
        <dbReference type="Proteomes" id="UP001057402"/>
    </source>
</evidence>
<dbReference type="Proteomes" id="UP001057402">
    <property type="component" value="Chromosome 11"/>
</dbReference>
<gene>
    <name evidence="1" type="ORF">MLD38_037370</name>
</gene>
<name>A0ACB9LM44_9MYRT</name>
<organism evidence="1 2">
    <name type="scientific">Melastoma candidum</name>
    <dbReference type="NCBI Taxonomy" id="119954"/>
    <lineage>
        <taxon>Eukaryota</taxon>
        <taxon>Viridiplantae</taxon>
        <taxon>Streptophyta</taxon>
        <taxon>Embryophyta</taxon>
        <taxon>Tracheophyta</taxon>
        <taxon>Spermatophyta</taxon>
        <taxon>Magnoliopsida</taxon>
        <taxon>eudicotyledons</taxon>
        <taxon>Gunneridae</taxon>
        <taxon>Pentapetalae</taxon>
        <taxon>rosids</taxon>
        <taxon>malvids</taxon>
        <taxon>Myrtales</taxon>
        <taxon>Melastomataceae</taxon>
        <taxon>Melastomatoideae</taxon>
        <taxon>Melastomateae</taxon>
        <taxon>Melastoma</taxon>
    </lineage>
</organism>
<accession>A0ACB9LM44</accession>
<reference evidence="2" key="1">
    <citation type="journal article" date="2023" name="Front. Plant Sci.">
        <title>Chromosomal-level genome assembly of Melastoma candidum provides insights into trichome evolution.</title>
        <authorList>
            <person name="Zhong Y."/>
            <person name="Wu W."/>
            <person name="Sun C."/>
            <person name="Zou P."/>
            <person name="Liu Y."/>
            <person name="Dai S."/>
            <person name="Zhou R."/>
        </authorList>
    </citation>
    <scope>NUCLEOTIDE SEQUENCE [LARGE SCALE GENOMIC DNA]</scope>
</reference>
<proteinExistence type="predicted"/>
<evidence type="ECO:0000313" key="1">
    <source>
        <dbReference type="EMBL" id="KAI4312565.1"/>
    </source>
</evidence>
<protein>
    <submittedName>
        <fullName evidence="1">Uncharacterized protein</fullName>
    </submittedName>
</protein>
<dbReference type="EMBL" id="CM042890">
    <property type="protein sequence ID" value="KAI4312565.1"/>
    <property type="molecule type" value="Genomic_DNA"/>
</dbReference>
<sequence length="135" mass="15020">MRSSSASSVISKSKNNHRLVISLLLLSTLLLEPSPTLANSKSRTPISDVEIRQRKNDCYADVESGLWGWQCKSSAIAKENCALKCLSPACYELVYESDPLEEGEKDFIRGQEYRYCLQKSSMGESLTGIKGAFDF</sequence>
<keyword evidence="2" id="KW-1185">Reference proteome</keyword>